<dbReference type="CDD" id="cd02672">
    <property type="entry name" value="Peptidase_C19P"/>
    <property type="match status" value="1"/>
</dbReference>
<evidence type="ECO:0000256" key="12">
    <source>
        <dbReference type="SAM" id="MobiDB-lite"/>
    </source>
</evidence>
<feature type="binding site" evidence="11">
    <location>
        <position position="897"/>
    </location>
    <ligand>
        <name>a divalent metal cation</name>
        <dbReference type="ChEBI" id="CHEBI:60240"/>
        <note>catalytic</note>
    </ligand>
</feature>
<dbReference type="GO" id="GO:0046872">
    <property type="term" value="F:metal ion binding"/>
    <property type="evidence" value="ECO:0007669"/>
    <property type="project" value="UniProtKB-KW"/>
</dbReference>
<dbReference type="SUPFAM" id="SSF53098">
    <property type="entry name" value="Ribonuclease H-like"/>
    <property type="match status" value="1"/>
</dbReference>
<evidence type="ECO:0000256" key="4">
    <source>
        <dbReference type="ARBA" id="ARBA00022574"/>
    </source>
</evidence>
<dbReference type="EMBL" id="MU865918">
    <property type="protein sequence ID" value="KAK4454117.1"/>
    <property type="molecule type" value="Genomic_DNA"/>
</dbReference>
<dbReference type="InterPro" id="IPR048841">
    <property type="entry name" value="PAN2_N"/>
</dbReference>
<dbReference type="Pfam" id="PF20770">
    <property type="entry name" value="PAN2_N"/>
    <property type="match status" value="1"/>
</dbReference>
<dbReference type="InterPro" id="IPR012337">
    <property type="entry name" value="RNaseH-like_sf"/>
</dbReference>
<dbReference type="AlphaFoldDB" id="A0AAV9H3A5"/>
<accession>A0AAV9H3A5</accession>
<dbReference type="PROSITE" id="PS50235">
    <property type="entry name" value="USP_3"/>
    <property type="match status" value="1"/>
</dbReference>
<dbReference type="PANTHER" id="PTHR15728:SF0">
    <property type="entry name" value="PAN2-PAN3 DEADENYLATION COMPLEX CATALYTIC SUBUNIT PAN2"/>
    <property type="match status" value="1"/>
</dbReference>
<keyword evidence="4" id="KW-0853">WD repeat</keyword>
<feature type="compositionally biased region" description="Polar residues" evidence="12">
    <location>
        <begin position="1122"/>
        <end position="1133"/>
    </location>
</feature>
<dbReference type="GO" id="GO:0003676">
    <property type="term" value="F:nucleic acid binding"/>
    <property type="evidence" value="ECO:0007669"/>
    <property type="project" value="InterPro"/>
</dbReference>
<evidence type="ECO:0000256" key="6">
    <source>
        <dbReference type="ARBA" id="ARBA00022722"/>
    </source>
</evidence>
<evidence type="ECO:0000256" key="5">
    <source>
        <dbReference type="ARBA" id="ARBA00022664"/>
    </source>
</evidence>
<comment type="function">
    <text evidence="11">Catalytic subunit of the poly(A)-nuclease (PAN) deadenylation complex, one of two cytoplasmic mRNA deadenylases involved in mRNA turnover. PAN specifically shortens poly(A) tails of RNA and the activity is stimulated by poly(A)-binding protein PAB1. PAN deadenylation is followed by rapid degradation of the shortened mRNA tails by the CCR4-NOT complex. Deadenylated mRNAs are then degraded by two alternative mechanisms, namely exosome-mediated 3'-5' exonucleolytic degradation, or deadenlyation-dependent mRNA decaping and subsequent 5'-3' exonucleolytic degradation by XRN1. May also be involved in post-transcriptional maturation of mRNA poly(A) tails.</text>
</comment>
<comment type="catalytic activity">
    <reaction evidence="1 11">
        <text>Exonucleolytic cleavage of poly(A) to 5'-AMP.</text>
        <dbReference type="EC" id="3.1.13.4"/>
    </reaction>
</comment>
<dbReference type="Pfam" id="PF00929">
    <property type="entry name" value="RNase_T"/>
    <property type="match status" value="1"/>
</dbReference>
<keyword evidence="6 11" id="KW-0540">Nuclease</keyword>
<dbReference type="GO" id="GO:0006397">
    <property type="term" value="P:mRNA processing"/>
    <property type="evidence" value="ECO:0007669"/>
    <property type="project" value="UniProtKB-KW"/>
</dbReference>
<dbReference type="Proteomes" id="UP001321760">
    <property type="component" value="Unassembled WGS sequence"/>
</dbReference>
<feature type="binding site" evidence="11">
    <location>
        <position position="1006"/>
    </location>
    <ligand>
        <name>a divalent metal cation</name>
        <dbReference type="ChEBI" id="CHEBI:60240"/>
        <note>catalytic</note>
    </ligand>
</feature>
<protein>
    <recommendedName>
        <fullName evidence="11">PAN2-PAN3 deadenylation complex catalytic subunit PAN2</fullName>
        <ecNumber evidence="11">3.1.13.4</ecNumber>
    </recommendedName>
    <alternativeName>
        <fullName evidence="11">PAB1P-dependent poly(A)-specific ribonuclease</fullName>
    </alternativeName>
    <alternativeName>
        <fullName evidence="11">Poly(A)-nuclease deadenylation complex subunit 2</fullName>
        <shortName evidence="11">PAN deadenylation complex subunit 2</shortName>
    </alternativeName>
</protein>
<evidence type="ECO:0000256" key="7">
    <source>
        <dbReference type="ARBA" id="ARBA00022723"/>
    </source>
</evidence>
<evidence type="ECO:0000256" key="8">
    <source>
        <dbReference type="ARBA" id="ARBA00022737"/>
    </source>
</evidence>
<sequence>MEADWDEVNTLAFAAQLGHDFQTTTACAMAFDNSQELLWLGNNTGRVSSYIGPKLQPYTAFIINQRGDGPVRQILIHEKGPICLGPKSVHLGIRRGIAVWNIRHTEMENLNCMCFIPRSNSEILVAGMQGTMFVIDVNKGEITKQVPTNHHYKIMKSSRYICAATTTGSVDFLDPSNFNVVKTWQAHGSIINDMDAQGDFIVTCGASNKQQMTQQFMYDPFVNVFDVKNMSSMAPVPFPPLAANVRLHPKMLTTIFVVSQHGQVHVVDLMNPTTTNIRYVQTARFISMFEIAPSGEALAMADAENLIHLWGSPSKIRFIDMGTPVELPPPPQEPPAMDWSMDCPLSTVGMPYYREVLFSAWPDNLIYDAGAPPVKLDNAFLSTLKKTDWGYYGPNTRGLLRNQFEDTRALAKASNVLHPPKFLSEKARESSSMAAGLSAAAEVKAEQQDELGMESLKPAAPAMYKNLEIKYSKFGVDDFDFGFFNKTKYAGLENHITNCYANPLLQLMNYTPLLRNMALQHAATSCLADGCMLCELGFVFDMLQKADGTTCHATNLLKALGKAPNALQLGLLEDEVQGKSLHTMVQNLARFLLDRISQDYKSIPPASTVLEAELFSISQPANHHELAHKVLATSAMSTIRCTSCKNESTRMGTNNVIDLMYPPPPKSVRGGKAARVTFSQVLKMGIERETNSKGWCKTCNRYNQLQMRKTLQSIPAVMVINTVITSPDHRRLWSTTGWLPEEIGVIMESGQFFCFEGRDLELHLQRAMHKIAVYSLVGMVVSVDSPAPQKPHLVATVNVAHSDPTPSAESRWFLFNDFSVRPVPSAEALTFNTTWKMPNILIYQLKSANNKSTTDWKEKLDTSVLYKELKLSAAQRGCHVLRKETEALGPETFVALDAEFVSLKMPEYQLNADGEAETIRPRAHAVARVSVVRGQGEEEGVPFIDDYIMIKEPVVDYLTKYSGVTAADLDPRVSQHNLVSLKMAYKKLWVLLNLGCKFLGHGLKQDFRVINLQVPRAQVIDTIELFFLPARFRKLSLKWLAYHILKEDVQQGNHDSVEDARTALKLYKKYREFDDAGVFKAILDETYKEGTKCNFKPPEQGTPRTDTPPAPTEAASGPPSTPLRNATNGQSSGSGFGVSAFTPMGSAR</sequence>
<comment type="activity regulation">
    <text evidence="11">Positively regulated by the regulatory subunit PAN3.</text>
</comment>
<dbReference type="PANTHER" id="PTHR15728">
    <property type="entry name" value="DEADENYLATION COMPLEX CATALYTIC SUBUNIT PAN2"/>
    <property type="match status" value="1"/>
</dbReference>
<evidence type="ECO:0000313" key="14">
    <source>
        <dbReference type="EMBL" id="KAK4454117.1"/>
    </source>
</evidence>
<gene>
    <name evidence="11" type="primary">PAN2</name>
    <name evidence="14" type="ORF">QBC34DRAFT_394303</name>
</gene>
<comment type="domain">
    <text evidence="11">The linker, or PAN3 interaction domain (PID), between the WD40 repeats and the pseudo-UCH domain mediates interaction with PAN3.</text>
</comment>
<comment type="domain">
    <text evidence="11">Contains a pseudo-UCH domain. This ubiquitin C-terminal hydrolase (UCH)-like or ubiquitin specific protease (USP)-like domain is predicted to be catalytically inactive because it lacks the active site catalytic triad characteristic of thiol proteases, with residues at the equivalent structural positions that are incompatible with catalysis, and it cannot bind ubiquitin. It functions as a structural scaffold for intra- and intermolecular interactions in the complex.</text>
</comment>
<dbReference type="SMART" id="SM00479">
    <property type="entry name" value="EXOIII"/>
    <property type="match status" value="1"/>
</dbReference>
<dbReference type="GO" id="GO:0000289">
    <property type="term" value="P:nuclear-transcribed mRNA poly(A) tail shortening"/>
    <property type="evidence" value="ECO:0007669"/>
    <property type="project" value="UniProtKB-UniRule"/>
</dbReference>
<evidence type="ECO:0000259" key="13">
    <source>
        <dbReference type="PROSITE" id="PS50235"/>
    </source>
</evidence>
<dbReference type="GO" id="GO:0031251">
    <property type="term" value="C:PAN complex"/>
    <property type="evidence" value="ECO:0007669"/>
    <property type="project" value="UniProtKB-UniRule"/>
</dbReference>
<dbReference type="InterPro" id="IPR036322">
    <property type="entry name" value="WD40_repeat_dom_sf"/>
</dbReference>
<comment type="caution">
    <text evidence="11">Lacks conserved residue(s) required for the propagation of feature annotation.</text>
</comment>
<name>A0AAV9H3A5_9PEZI</name>
<feature type="binding site" evidence="11">
    <location>
        <position position="1059"/>
    </location>
    <ligand>
        <name>a divalent metal cation</name>
        <dbReference type="ChEBI" id="CHEBI:60240"/>
        <note>catalytic</note>
    </ligand>
</feature>
<keyword evidence="5 11" id="KW-0507">mRNA processing</keyword>
<dbReference type="InterPro" id="IPR036397">
    <property type="entry name" value="RNaseH_sf"/>
</dbReference>
<dbReference type="InterPro" id="IPR028881">
    <property type="entry name" value="PAN2_UCH_dom"/>
</dbReference>
<comment type="subcellular location">
    <subcellularLocation>
        <location evidence="2 11">Cytoplasm</location>
    </subcellularLocation>
</comment>
<dbReference type="GO" id="GO:0000932">
    <property type="term" value="C:P-body"/>
    <property type="evidence" value="ECO:0007669"/>
    <property type="project" value="TreeGrafter"/>
</dbReference>
<comment type="caution">
    <text evidence="14">The sequence shown here is derived from an EMBL/GenBank/DDBJ whole genome shotgun (WGS) entry which is preliminary data.</text>
</comment>
<dbReference type="Gene3D" id="3.30.420.10">
    <property type="entry name" value="Ribonuclease H-like superfamily/Ribonuclease H"/>
    <property type="match status" value="1"/>
</dbReference>
<evidence type="ECO:0000256" key="11">
    <source>
        <dbReference type="HAMAP-Rule" id="MF_03182"/>
    </source>
</evidence>
<dbReference type="Gene3D" id="2.130.10.10">
    <property type="entry name" value="YVTN repeat-like/Quinoprotein amine dehydrogenase"/>
    <property type="match status" value="1"/>
</dbReference>
<keyword evidence="3 11" id="KW-0963">Cytoplasm</keyword>
<comment type="subunit">
    <text evidence="11">Forms a heterotrimer with an asymmetric homodimer of the regulatory subunit PAN3 to form the poly(A)-nuclease (PAN) deadenylation complex.</text>
</comment>
<evidence type="ECO:0000256" key="9">
    <source>
        <dbReference type="ARBA" id="ARBA00022801"/>
    </source>
</evidence>
<dbReference type="InterPro" id="IPR038765">
    <property type="entry name" value="Papain-like_cys_pep_sf"/>
</dbReference>
<keyword evidence="7 11" id="KW-0479">Metal-binding</keyword>
<evidence type="ECO:0000256" key="2">
    <source>
        <dbReference type="ARBA" id="ARBA00004496"/>
    </source>
</evidence>
<keyword evidence="9 11" id="KW-0378">Hydrolase</keyword>
<dbReference type="SUPFAM" id="SSF50978">
    <property type="entry name" value="WD40 repeat-like"/>
    <property type="match status" value="1"/>
</dbReference>
<evidence type="ECO:0000256" key="3">
    <source>
        <dbReference type="ARBA" id="ARBA00022490"/>
    </source>
</evidence>
<dbReference type="FunFam" id="3.30.420.10:FF:000028">
    <property type="entry name" value="PAN2-PAN3 deadenylation complex catalytic subunit PAN2"/>
    <property type="match status" value="1"/>
</dbReference>
<organism evidence="14 15">
    <name type="scientific">Podospora aff. communis PSN243</name>
    <dbReference type="NCBI Taxonomy" id="3040156"/>
    <lineage>
        <taxon>Eukaryota</taxon>
        <taxon>Fungi</taxon>
        <taxon>Dikarya</taxon>
        <taxon>Ascomycota</taxon>
        <taxon>Pezizomycotina</taxon>
        <taxon>Sordariomycetes</taxon>
        <taxon>Sordariomycetidae</taxon>
        <taxon>Sordariales</taxon>
        <taxon>Podosporaceae</taxon>
        <taxon>Podospora</taxon>
    </lineage>
</organism>
<evidence type="ECO:0000256" key="1">
    <source>
        <dbReference type="ARBA" id="ARBA00001663"/>
    </source>
</evidence>
<comment type="similarity">
    <text evidence="11">Belongs to the peptidase C19 family. PAN2 subfamily.</text>
</comment>
<dbReference type="SUPFAM" id="SSF54001">
    <property type="entry name" value="Cysteine proteinases"/>
    <property type="match status" value="1"/>
</dbReference>
<keyword evidence="10 11" id="KW-0269">Exonuclease</keyword>
<dbReference type="EC" id="3.1.13.4" evidence="11"/>
<reference evidence="14" key="1">
    <citation type="journal article" date="2023" name="Mol. Phylogenet. Evol.">
        <title>Genome-scale phylogeny and comparative genomics of the fungal order Sordariales.</title>
        <authorList>
            <person name="Hensen N."/>
            <person name="Bonometti L."/>
            <person name="Westerberg I."/>
            <person name="Brannstrom I.O."/>
            <person name="Guillou S."/>
            <person name="Cros-Aarteil S."/>
            <person name="Calhoun S."/>
            <person name="Haridas S."/>
            <person name="Kuo A."/>
            <person name="Mondo S."/>
            <person name="Pangilinan J."/>
            <person name="Riley R."/>
            <person name="LaButti K."/>
            <person name="Andreopoulos B."/>
            <person name="Lipzen A."/>
            <person name="Chen C."/>
            <person name="Yan M."/>
            <person name="Daum C."/>
            <person name="Ng V."/>
            <person name="Clum A."/>
            <person name="Steindorff A."/>
            <person name="Ohm R.A."/>
            <person name="Martin F."/>
            <person name="Silar P."/>
            <person name="Natvig D.O."/>
            <person name="Lalanne C."/>
            <person name="Gautier V."/>
            <person name="Ament-Velasquez S.L."/>
            <person name="Kruys A."/>
            <person name="Hutchinson M.I."/>
            <person name="Powell A.J."/>
            <person name="Barry K."/>
            <person name="Miller A.N."/>
            <person name="Grigoriev I.V."/>
            <person name="Debuchy R."/>
            <person name="Gladieux P."/>
            <person name="Hiltunen Thoren M."/>
            <person name="Johannesson H."/>
        </authorList>
    </citation>
    <scope>NUCLEOTIDE SEQUENCE</scope>
    <source>
        <strain evidence="14">PSN243</strain>
    </source>
</reference>
<evidence type="ECO:0000256" key="10">
    <source>
        <dbReference type="ARBA" id="ARBA00022839"/>
    </source>
</evidence>
<dbReference type="Gene3D" id="3.90.70.10">
    <property type="entry name" value="Cysteine proteinases"/>
    <property type="match status" value="1"/>
</dbReference>
<dbReference type="Pfam" id="PF13423">
    <property type="entry name" value="UCH_1"/>
    <property type="match status" value="1"/>
</dbReference>
<dbReference type="InterPro" id="IPR030843">
    <property type="entry name" value="PAN2"/>
</dbReference>
<keyword evidence="15" id="KW-1185">Reference proteome</keyword>
<dbReference type="InterPro" id="IPR015943">
    <property type="entry name" value="WD40/YVTN_repeat-like_dom_sf"/>
</dbReference>
<dbReference type="FunFam" id="2.130.10.10:FF:000459">
    <property type="entry name" value="PAN2-PAN3 deadenylation complex catalytic subunit PAN2"/>
    <property type="match status" value="1"/>
</dbReference>
<comment type="cofactor">
    <cofactor evidence="11">
        <name>a divalent metal cation</name>
        <dbReference type="ChEBI" id="CHEBI:60240"/>
    </cofactor>
    <text evidence="11">Binds 2 metal cations per subunit in the catalytic exonuclease domain.</text>
</comment>
<dbReference type="InterPro" id="IPR013520">
    <property type="entry name" value="Ribonucl_H"/>
</dbReference>
<dbReference type="InterPro" id="IPR028889">
    <property type="entry name" value="USP"/>
</dbReference>
<keyword evidence="8" id="KW-0677">Repeat</keyword>
<dbReference type="CDD" id="cd06143">
    <property type="entry name" value="PAN2_exo"/>
    <property type="match status" value="1"/>
</dbReference>
<feature type="domain" description="USP" evidence="13">
    <location>
        <begin position="490"/>
        <end position="846"/>
    </location>
</feature>
<dbReference type="HAMAP" id="MF_03182">
    <property type="entry name" value="PAN2"/>
    <property type="match status" value="1"/>
</dbReference>
<dbReference type="InterPro" id="IPR050785">
    <property type="entry name" value="PAN2-PAN3_catalytic_subunit"/>
</dbReference>
<dbReference type="GO" id="GO:0004535">
    <property type="term" value="F:poly(A)-specific ribonuclease activity"/>
    <property type="evidence" value="ECO:0007669"/>
    <property type="project" value="UniProtKB-UniRule"/>
</dbReference>
<evidence type="ECO:0000313" key="15">
    <source>
        <dbReference type="Proteomes" id="UP001321760"/>
    </source>
</evidence>
<feature type="region of interest" description="Disordered" evidence="12">
    <location>
        <begin position="1092"/>
        <end position="1148"/>
    </location>
</feature>
<feature type="binding site" evidence="11">
    <location>
        <position position="899"/>
    </location>
    <ligand>
        <name>a divalent metal cation</name>
        <dbReference type="ChEBI" id="CHEBI:60240"/>
        <note>catalytic</note>
    </ligand>
</feature>
<proteinExistence type="inferred from homology"/>
<reference evidence="14" key="2">
    <citation type="submission" date="2023-05" db="EMBL/GenBank/DDBJ databases">
        <authorList>
            <consortium name="Lawrence Berkeley National Laboratory"/>
            <person name="Steindorff A."/>
            <person name="Hensen N."/>
            <person name="Bonometti L."/>
            <person name="Westerberg I."/>
            <person name="Brannstrom I.O."/>
            <person name="Guillou S."/>
            <person name="Cros-Aarteil S."/>
            <person name="Calhoun S."/>
            <person name="Haridas S."/>
            <person name="Kuo A."/>
            <person name="Mondo S."/>
            <person name="Pangilinan J."/>
            <person name="Riley R."/>
            <person name="Labutti K."/>
            <person name="Andreopoulos B."/>
            <person name="Lipzen A."/>
            <person name="Chen C."/>
            <person name="Yanf M."/>
            <person name="Daum C."/>
            <person name="Ng V."/>
            <person name="Clum A."/>
            <person name="Ohm R."/>
            <person name="Martin F."/>
            <person name="Silar P."/>
            <person name="Natvig D."/>
            <person name="Lalanne C."/>
            <person name="Gautier V."/>
            <person name="Ament-Velasquez S.L."/>
            <person name="Kruys A."/>
            <person name="Hutchinson M.I."/>
            <person name="Powell A.J."/>
            <person name="Barry K."/>
            <person name="Miller A.N."/>
            <person name="Grigoriev I.V."/>
            <person name="Debuchy R."/>
            <person name="Gladieux P."/>
            <person name="Thoren M.H."/>
            <person name="Johannesson H."/>
        </authorList>
    </citation>
    <scope>NUCLEOTIDE SEQUENCE</scope>
    <source>
        <strain evidence="14">PSN243</strain>
    </source>
</reference>